<dbReference type="InterPro" id="IPR027417">
    <property type="entry name" value="P-loop_NTPase"/>
</dbReference>
<dbReference type="SUPFAM" id="SSF52200">
    <property type="entry name" value="Toll/Interleukin receptor TIR domain"/>
    <property type="match status" value="1"/>
</dbReference>
<dbReference type="PROSITE" id="PS50104">
    <property type="entry name" value="TIR"/>
    <property type="match status" value="1"/>
</dbReference>
<comment type="caution">
    <text evidence="5">The sequence shown here is derived from an EMBL/GenBank/DDBJ whole genome shotgun (WGS) entry which is preliminary data.</text>
</comment>
<keyword evidence="3" id="KW-0611">Plant defense</keyword>
<dbReference type="Pfam" id="PF23282">
    <property type="entry name" value="WHD_ROQ1"/>
    <property type="match status" value="1"/>
</dbReference>
<evidence type="ECO:0000256" key="2">
    <source>
        <dbReference type="ARBA" id="ARBA00022737"/>
    </source>
</evidence>
<name>A0A7J0F7H3_9ERIC</name>
<organism evidence="5 6">
    <name type="scientific">Actinidia rufa</name>
    <dbReference type="NCBI Taxonomy" id="165716"/>
    <lineage>
        <taxon>Eukaryota</taxon>
        <taxon>Viridiplantae</taxon>
        <taxon>Streptophyta</taxon>
        <taxon>Embryophyta</taxon>
        <taxon>Tracheophyta</taxon>
        <taxon>Spermatophyta</taxon>
        <taxon>Magnoliopsida</taxon>
        <taxon>eudicotyledons</taxon>
        <taxon>Gunneridae</taxon>
        <taxon>Pentapetalae</taxon>
        <taxon>asterids</taxon>
        <taxon>Ericales</taxon>
        <taxon>Actinidiaceae</taxon>
        <taxon>Actinidia</taxon>
    </lineage>
</organism>
<sequence>MLESSQVFLSFRGKDTRKTFTDHLYTALMQAGFHTFRDDEEIEKGENIESELKRAIEQSRISIIVLSKDYASSRSFAEAFARHEERLKLEMDGREKECMDKVERWRAALREVADLGGMGLQNQADGYESKFIQEIVKEIGNKLNRMILSVARYPIGIDSRVKNINSWLQDGSTDVCILVMYGMGGIGKTTIAKAVYNLNFDKFECSSFISNVRETSEQPNGLIRLQKQLLSNILKGKKEKINNVHEGITKIKDAISYDSLEDYHDKNLFLDIACFFIGKDKNYTVSILEKCGFKTGVGLQNLVNKCLITFDKCNKLMMHQLLRDMGREVIRQESTEEPGKRSRLWHHKDSFTVLNEKTGTETIEGLLLDMDMLKQYNSSRTSFSINNRKRHRVQEYSDNSKLLYQGNFLKKALSGFPQLVPPNQCIIACDGHSHCLTKTPDFSGLPSLERLILKDCIRLVGVHESIGNLVRLVFLNLRGCTNLRNLPGQICMLKSLEELILSDCSKLEKFPDELGRMVSLKVLIADGTKLYLGGNQIRSLPESVKALTTLQSLHLDFCRSLQWLPELPPSLVMLNAEDCRSLEIITNLPNWLRSLNLDLCDCTELVEIRGLFRLEPIAKVDAKMINYLGLVDLDAMGNIEVDLYNNLTQAGKKGPIQGLYEFGIFSTFLSGSEVPNWFSNKSIESSISLTVPSLDLKIGGLNRCGIHLLYDKEEKVTESSIGEEAIGISTNPSSQNVIGADLSAYLTSVGLFLLCHYDCMMRRKCLSDAWDPYDYESTGLGSFSFDQ</sequence>
<evidence type="ECO:0000313" key="5">
    <source>
        <dbReference type="EMBL" id="GFY94386.1"/>
    </source>
</evidence>
<dbReference type="SUPFAM" id="SSF46785">
    <property type="entry name" value="Winged helix' DNA-binding domain"/>
    <property type="match status" value="1"/>
</dbReference>
<dbReference type="PANTHER" id="PTHR11017">
    <property type="entry name" value="LEUCINE-RICH REPEAT-CONTAINING PROTEIN"/>
    <property type="match status" value="1"/>
</dbReference>
<keyword evidence="6" id="KW-1185">Reference proteome</keyword>
<dbReference type="InterPro" id="IPR032675">
    <property type="entry name" value="LRR_dom_sf"/>
</dbReference>
<dbReference type="Gene3D" id="3.40.50.10140">
    <property type="entry name" value="Toll/interleukin-1 receptor homology (TIR) domain"/>
    <property type="match status" value="2"/>
</dbReference>
<dbReference type="Pfam" id="PF00931">
    <property type="entry name" value="NB-ARC"/>
    <property type="match status" value="1"/>
</dbReference>
<dbReference type="InterPro" id="IPR058192">
    <property type="entry name" value="WHD_ROQ1-like"/>
</dbReference>
<dbReference type="SUPFAM" id="SSF52540">
    <property type="entry name" value="P-loop containing nucleoside triphosphate hydrolases"/>
    <property type="match status" value="1"/>
</dbReference>
<evidence type="ECO:0000259" key="4">
    <source>
        <dbReference type="PROSITE" id="PS50104"/>
    </source>
</evidence>
<protein>
    <submittedName>
        <fullName evidence="5">Disease resistance protein</fullName>
    </submittedName>
</protein>
<evidence type="ECO:0000256" key="1">
    <source>
        <dbReference type="ARBA" id="ARBA00022614"/>
    </source>
</evidence>
<dbReference type="OrthoDB" id="1357022at2759"/>
<dbReference type="Gene3D" id="3.80.10.10">
    <property type="entry name" value="Ribonuclease Inhibitor"/>
    <property type="match status" value="2"/>
</dbReference>
<reference evidence="5 6" key="1">
    <citation type="submission" date="2019-07" db="EMBL/GenBank/DDBJ databases">
        <title>De Novo Assembly of kiwifruit Actinidia rufa.</title>
        <authorList>
            <person name="Sugita-Konishi S."/>
            <person name="Sato K."/>
            <person name="Mori E."/>
            <person name="Abe Y."/>
            <person name="Kisaki G."/>
            <person name="Hamano K."/>
            <person name="Suezawa K."/>
            <person name="Otani M."/>
            <person name="Fukuda T."/>
            <person name="Manabe T."/>
            <person name="Gomi K."/>
            <person name="Tabuchi M."/>
            <person name="Akimitsu K."/>
            <person name="Kataoka I."/>
        </authorList>
    </citation>
    <scope>NUCLEOTIDE SEQUENCE [LARGE SCALE GENOMIC DNA]</scope>
    <source>
        <strain evidence="6">cv. Fuchu</strain>
    </source>
</reference>
<dbReference type="Proteomes" id="UP000585474">
    <property type="component" value="Unassembled WGS sequence"/>
</dbReference>
<dbReference type="InterPro" id="IPR002182">
    <property type="entry name" value="NB-ARC"/>
</dbReference>
<dbReference type="Pfam" id="PF01582">
    <property type="entry name" value="TIR"/>
    <property type="match status" value="2"/>
</dbReference>
<dbReference type="AlphaFoldDB" id="A0A7J0F7H3"/>
<keyword evidence="1" id="KW-0433">Leucine-rich repeat</keyword>
<proteinExistence type="predicted"/>
<dbReference type="SUPFAM" id="SSF52058">
    <property type="entry name" value="L domain-like"/>
    <property type="match status" value="1"/>
</dbReference>
<feature type="domain" description="TIR" evidence="4">
    <location>
        <begin position="3"/>
        <end position="143"/>
    </location>
</feature>
<dbReference type="GO" id="GO:0006952">
    <property type="term" value="P:defense response"/>
    <property type="evidence" value="ECO:0007669"/>
    <property type="project" value="UniProtKB-KW"/>
</dbReference>
<keyword evidence="2" id="KW-0677">Repeat</keyword>
<dbReference type="EMBL" id="BJWL01000009">
    <property type="protein sequence ID" value="GFY94386.1"/>
    <property type="molecule type" value="Genomic_DNA"/>
</dbReference>
<dbReference type="PANTHER" id="PTHR11017:SF271">
    <property type="entry name" value="DISEASE RESISTANCE PROTEIN (TIR-NBS-LRR CLASS) FAMILY"/>
    <property type="match status" value="1"/>
</dbReference>
<dbReference type="SMART" id="SM00255">
    <property type="entry name" value="TIR"/>
    <property type="match status" value="1"/>
</dbReference>
<dbReference type="InterPro" id="IPR035897">
    <property type="entry name" value="Toll_tir_struct_dom_sf"/>
</dbReference>
<accession>A0A7J0F7H3</accession>
<dbReference type="InterPro" id="IPR000157">
    <property type="entry name" value="TIR_dom"/>
</dbReference>
<dbReference type="InterPro" id="IPR036390">
    <property type="entry name" value="WH_DNA-bd_sf"/>
</dbReference>
<dbReference type="Gene3D" id="3.40.50.300">
    <property type="entry name" value="P-loop containing nucleotide triphosphate hydrolases"/>
    <property type="match status" value="1"/>
</dbReference>
<dbReference type="GO" id="GO:0007165">
    <property type="term" value="P:signal transduction"/>
    <property type="evidence" value="ECO:0007669"/>
    <property type="project" value="InterPro"/>
</dbReference>
<dbReference type="InterPro" id="IPR044974">
    <property type="entry name" value="Disease_R_plants"/>
</dbReference>
<gene>
    <name evidence="5" type="ORF">Acr_09g0008320</name>
</gene>
<dbReference type="GO" id="GO:0043531">
    <property type="term" value="F:ADP binding"/>
    <property type="evidence" value="ECO:0007669"/>
    <property type="project" value="InterPro"/>
</dbReference>
<dbReference type="PRINTS" id="PR00364">
    <property type="entry name" value="DISEASERSIST"/>
</dbReference>
<evidence type="ECO:0000256" key="3">
    <source>
        <dbReference type="ARBA" id="ARBA00022821"/>
    </source>
</evidence>
<evidence type="ECO:0000313" key="6">
    <source>
        <dbReference type="Proteomes" id="UP000585474"/>
    </source>
</evidence>